<protein>
    <submittedName>
        <fullName evidence="2">Uncharacterized protein</fullName>
    </submittedName>
</protein>
<organism evidence="2">
    <name type="scientific">viral metagenome</name>
    <dbReference type="NCBI Taxonomy" id="1070528"/>
    <lineage>
        <taxon>unclassified sequences</taxon>
        <taxon>metagenomes</taxon>
        <taxon>organismal metagenomes</taxon>
    </lineage>
</organism>
<dbReference type="AlphaFoldDB" id="A0A6M3X670"/>
<feature type="transmembrane region" description="Helical" evidence="1">
    <location>
        <begin position="21"/>
        <end position="43"/>
    </location>
</feature>
<dbReference type="EMBL" id="MT143961">
    <property type="protein sequence ID" value="QJH93264.1"/>
    <property type="molecule type" value="Genomic_DNA"/>
</dbReference>
<accession>A0A6M3X670</accession>
<keyword evidence="1" id="KW-1133">Transmembrane helix</keyword>
<evidence type="ECO:0000256" key="1">
    <source>
        <dbReference type="SAM" id="Phobius"/>
    </source>
</evidence>
<keyword evidence="1" id="KW-0472">Membrane</keyword>
<reference evidence="2" key="1">
    <citation type="submission" date="2020-03" db="EMBL/GenBank/DDBJ databases">
        <title>The deep terrestrial virosphere.</title>
        <authorList>
            <person name="Holmfeldt K."/>
            <person name="Nilsson E."/>
            <person name="Simone D."/>
            <person name="Lopez-Fernandez M."/>
            <person name="Wu X."/>
            <person name="de Brujin I."/>
            <person name="Lundin D."/>
            <person name="Andersson A."/>
            <person name="Bertilsson S."/>
            <person name="Dopson M."/>
        </authorList>
    </citation>
    <scope>NUCLEOTIDE SEQUENCE</scope>
    <source>
        <strain evidence="2">MM171B04050</strain>
    </source>
</reference>
<sequence>MVETFDWKHETQQEPSYLVRFLGWFLGFLVLSTAIYLILGGAACFSIPLIEYGGGIAVIVLICAVGAAIACDGPSFCRKEKP</sequence>
<gene>
    <name evidence="2" type="ORF">MM171B04050_0006</name>
</gene>
<name>A0A6M3X670_9ZZZZ</name>
<feature type="transmembrane region" description="Helical" evidence="1">
    <location>
        <begin position="49"/>
        <end position="71"/>
    </location>
</feature>
<evidence type="ECO:0000313" key="2">
    <source>
        <dbReference type="EMBL" id="QJH93264.1"/>
    </source>
</evidence>
<keyword evidence="1" id="KW-0812">Transmembrane</keyword>
<proteinExistence type="predicted"/>